<dbReference type="OrthoDB" id="550575at2759"/>
<evidence type="ECO:0000313" key="2">
    <source>
        <dbReference type="Proteomes" id="UP000823405"/>
    </source>
</evidence>
<feature type="non-terminal residue" evidence="1">
    <location>
        <position position="1"/>
    </location>
</feature>
<sequence length="150" mass="16786">QLDLQGVFKKVILDPSSTAATTNNFSATAMWQDRQSRIDGFAITKARLRTLDRLKNLRLAAGGIGKEILGGFEAPSQRIEVLHLYGLQSTQVDTLPWTAIKTWYPSLRQVYCGVIGVFRKSIREELTRLNVELLASSSIPDLAFENNFDD</sequence>
<gene>
    <name evidence="1" type="ORF">BGZ97_006204</name>
</gene>
<keyword evidence="2" id="KW-1185">Reference proteome</keyword>
<dbReference type="AlphaFoldDB" id="A0A9P6US51"/>
<accession>A0A9P6US51</accession>
<proteinExistence type="predicted"/>
<evidence type="ECO:0000313" key="1">
    <source>
        <dbReference type="EMBL" id="KAG0316890.1"/>
    </source>
</evidence>
<dbReference type="Proteomes" id="UP000823405">
    <property type="component" value="Unassembled WGS sequence"/>
</dbReference>
<organism evidence="1 2">
    <name type="scientific">Linnemannia gamsii</name>
    <dbReference type="NCBI Taxonomy" id="64522"/>
    <lineage>
        <taxon>Eukaryota</taxon>
        <taxon>Fungi</taxon>
        <taxon>Fungi incertae sedis</taxon>
        <taxon>Mucoromycota</taxon>
        <taxon>Mortierellomycotina</taxon>
        <taxon>Mortierellomycetes</taxon>
        <taxon>Mortierellales</taxon>
        <taxon>Mortierellaceae</taxon>
        <taxon>Linnemannia</taxon>
    </lineage>
</organism>
<dbReference type="EMBL" id="JAAAIN010000276">
    <property type="protein sequence ID" value="KAG0316890.1"/>
    <property type="molecule type" value="Genomic_DNA"/>
</dbReference>
<name>A0A9P6US51_9FUNG</name>
<comment type="caution">
    <text evidence="1">The sequence shown here is derived from an EMBL/GenBank/DDBJ whole genome shotgun (WGS) entry which is preliminary data.</text>
</comment>
<reference evidence="1" key="1">
    <citation type="journal article" date="2020" name="Fungal Divers.">
        <title>Resolving the Mortierellaceae phylogeny through synthesis of multi-gene phylogenetics and phylogenomics.</title>
        <authorList>
            <person name="Vandepol N."/>
            <person name="Liber J."/>
            <person name="Desiro A."/>
            <person name="Na H."/>
            <person name="Kennedy M."/>
            <person name="Barry K."/>
            <person name="Grigoriev I.V."/>
            <person name="Miller A.N."/>
            <person name="O'Donnell K."/>
            <person name="Stajich J.E."/>
            <person name="Bonito G."/>
        </authorList>
    </citation>
    <scope>NUCLEOTIDE SEQUENCE</scope>
    <source>
        <strain evidence="1">NVP60</strain>
    </source>
</reference>
<protein>
    <submittedName>
        <fullName evidence="1">Uncharacterized protein</fullName>
    </submittedName>
</protein>